<dbReference type="UniPathway" id="UPA00053">
    <property type="reaction ID" value="UER00086"/>
</dbReference>
<feature type="binding site" evidence="4">
    <location>
        <position position="277"/>
    </location>
    <ligand>
        <name>3-dehydroquinate</name>
        <dbReference type="ChEBI" id="CHEBI:32364"/>
    </ligand>
</feature>
<feature type="signal peptide" evidence="5">
    <location>
        <begin position="1"/>
        <end position="27"/>
    </location>
</feature>
<dbReference type="GO" id="GO:0009073">
    <property type="term" value="P:aromatic amino acid family biosynthetic process"/>
    <property type="evidence" value="ECO:0007669"/>
    <property type="project" value="UniProtKB-KW"/>
</dbReference>
<comment type="pathway">
    <text evidence="4">Metabolic intermediate biosynthesis; chorismate biosynthesis; chorismate from D-erythrose 4-phosphate and phosphoenolpyruvate: step 3/7.</text>
</comment>
<dbReference type="HAMAP" id="MF_00214">
    <property type="entry name" value="AroD"/>
    <property type="match status" value="1"/>
</dbReference>
<comment type="similarity">
    <text evidence="4">Belongs to the type-I 3-dehydroquinase family.</text>
</comment>
<feature type="binding site" evidence="4">
    <location>
        <position position="254"/>
    </location>
    <ligand>
        <name>3-dehydroquinate</name>
        <dbReference type="ChEBI" id="CHEBI:32364"/>
    </ligand>
</feature>
<keyword evidence="4" id="KW-0057">Aromatic amino acid biosynthesis</keyword>
<protein>
    <recommendedName>
        <fullName evidence="4">3-dehydroquinate dehydratase</fullName>
        <shortName evidence="4">3-dehydroquinase</shortName>
        <ecNumber evidence="4">4.2.1.10</ecNumber>
    </recommendedName>
    <alternativeName>
        <fullName evidence="4">Type I DHQase</fullName>
    </alternativeName>
    <alternativeName>
        <fullName evidence="4">Type I dehydroquinase</fullName>
        <shortName evidence="4">DHQ1</shortName>
    </alternativeName>
</protein>
<evidence type="ECO:0000256" key="4">
    <source>
        <dbReference type="HAMAP-Rule" id="MF_00214"/>
    </source>
</evidence>
<feature type="binding site" evidence="4">
    <location>
        <begin position="87"/>
        <end position="89"/>
    </location>
    <ligand>
        <name>3-dehydroquinate</name>
        <dbReference type="ChEBI" id="CHEBI:32364"/>
    </ligand>
</feature>
<feature type="active site" description="Proton donor/acceptor" evidence="4">
    <location>
        <position position="184"/>
    </location>
</feature>
<evidence type="ECO:0000256" key="5">
    <source>
        <dbReference type="SAM" id="SignalP"/>
    </source>
</evidence>
<dbReference type="Pfam" id="PF01487">
    <property type="entry name" value="DHquinase_I"/>
    <property type="match status" value="1"/>
</dbReference>
<dbReference type="InterPro" id="IPR001381">
    <property type="entry name" value="DHquinase_I"/>
</dbReference>
<reference evidence="7" key="1">
    <citation type="submission" date="2016-10" db="EMBL/GenBank/DDBJ databases">
        <authorList>
            <person name="Varghese N."/>
        </authorList>
    </citation>
    <scope>NUCLEOTIDE SEQUENCE [LARGE SCALE GENOMIC DNA]</scope>
    <source>
        <strain evidence="7">GAS106B</strain>
    </source>
</reference>
<dbReference type="NCBIfam" id="TIGR01093">
    <property type="entry name" value="aroD"/>
    <property type="match status" value="1"/>
</dbReference>
<gene>
    <name evidence="4" type="primary">aroD</name>
    <name evidence="6" type="ORF">SAMN05443245_7227</name>
</gene>
<dbReference type="GO" id="GO:0003855">
    <property type="term" value="F:3-dehydroquinate dehydratase activity"/>
    <property type="evidence" value="ECO:0007669"/>
    <property type="project" value="UniProtKB-UniRule"/>
</dbReference>
<keyword evidence="3 4" id="KW-0704">Schiff base</keyword>
<dbReference type="RefSeq" id="WP_074773007.1">
    <property type="nucleotide sequence ID" value="NZ_FNKP01000003.1"/>
</dbReference>
<dbReference type="GO" id="GO:0009423">
    <property type="term" value="P:chorismate biosynthetic process"/>
    <property type="evidence" value="ECO:0007669"/>
    <property type="project" value="UniProtKB-UniRule"/>
</dbReference>
<comment type="subunit">
    <text evidence="4">Homodimer.</text>
</comment>
<evidence type="ECO:0000313" key="6">
    <source>
        <dbReference type="EMBL" id="SDR52574.1"/>
    </source>
</evidence>
<dbReference type="SUPFAM" id="SSF51569">
    <property type="entry name" value="Aldolase"/>
    <property type="match status" value="1"/>
</dbReference>
<evidence type="ECO:0000256" key="3">
    <source>
        <dbReference type="ARBA" id="ARBA00023270"/>
    </source>
</evidence>
<feature type="chain" id="PRO_5010281675" description="3-dehydroquinate dehydratase" evidence="5">
    <location>
        <begin position="28"/>
        <end position="297"/>
    </location>
</feature>
<dbReference type="GO" id="GO:0008652">
    <property type="term" value="P:amino acid biosynthetic process"/>
    <property type="evidence" value="ECO:0007669"/>
    <property type="project" value="UniProtKB-KW"/>
</dbReference>
<comment type="caution">
    <text evidence="4">Lacks conserved residue(s) required for the propagation of feature annotation.</text>
</comment>
<evidence type="ECO:0000256" key="2">
    <source>
        <dbReference type="ARBA" id="ARBA00023239"/>
    </source>
</evidence>
<comment type="function">
    <text evidence="4">Involved in the third step of the chorismate pathway, which leads to the biosynthesis of aromatic amino acids. Catalyzes the cis-dehydration of 3-dehydroquinate (DHQ) and introduces the first double bond of the aromatic ring to yield 3-dehydroshikimate.</text>
</comment>
<dbReference type="AlphaFoldDB" id="A0A1H1JRC3"/>
<evidence type="ECO:0000256" key="1">
    <source>
        <dbReference type="ARBA" id="ARBA00001864"/>
    </source>
</evidence>
<dbReference type="InterPro" id="IPR050146">
    <property type="entry name" value="Type-I_3-dehydroquinase"/>
</dbReference>
<dbReference type="PANTHER" id="PTHR43699">
    <property type="entry name" value="3-DEHYDROQUINATE DEHYDRATASE"/>
    <property type="match status" value="1"/>
</dbReference>
<evidence type="ECO:0000313" key="7">
    <source>
        <dbReference type="Proteomes" id="UP000183487"/>
    </source>
</evidence>
<keyword evidence="4" id="KW-0028">Amino-acid biosynthesis</keyword>
<dbReference type="FunFam" id="3.20.20.70:FF:000047">
    <property type="entry name" value="3-dehydroquinate dehydratase"/>
    <property type="match status" value="1"/>
</dbReference>
<dbReference type="GO" id="GO:0046279">
    <property type="term" value="P:3,4-dihydroxybenzoate biosynthetic process"/>
    <property type="evidence" value="ECO:0007669"/>
    <property type="project" value="UniProtKB-ARBA"/>
</dbReference>
<dbReference type="CDD" id="cd00502">
    <property type="entry name" value="DHQase_I"/>
    <property type="match status" value="1"/>
</dbReference>
<proteinExistence type="inferred from homology"/>
<sequence length="297" mass="31546">MNMRKTIISMSILLGIQALAVSAPASAATSAPAAAVTQQHAVPVTIRHVVIGEGAPKIIVPTTASTADEVLAQARAIGSNPAVDIIEYRIDYLNFDTDAAQVAALGKQVLAAANGKPLILTFRTKSEGGSKEITDKEYGDLYLALIKAHFIDILDVEMFRQPSVVREVVDAAHAAGIKVVMSSHDFRKTPSTEEIVSRLRKQDKMGADILKIAVMPHNVADVLKLLTATEQIRDRYSRKPLLTMSMGGLGAVSRFSGQVFGSDLTFGMIGEASAPGQVDAKALRQVLDTINGAVSGK</sequence>
<keyword evidence="5" id="KW-0732">Signal</keyword>
<keyword evidence="2 4" id="KW-0456">Lyase</keyword>
<dbReference type="InterPro" id="IPR013785">
    <property type="entry name" value="Aldolase_TIM"/>
</dbReference>
<dbReference type="Gene3D" id="3.20.20.70">
    <property type="entry name" value="Aldolase class I"/>
    <property type="match status" value="1"/>
</dbReference>
<feature type="active site" description="Schiff-base intermediate with substrate" evidence="4">
    <location>
        <position position="211"/>
    </location>
</feature>
<dbReference type="Proteomes" id="UP000183487">
    <property type="component" value="Unassembled WGS sequence"/>
</dbReference>
<accession>A0A1H1JRC3</accession>
<feature type="binding site" evidence="4">
    <location>
        <position position="273"/>
    </location>
    <ligand>
        <name>3-dehydroquinate</name>
        <dbReference type="ChEBI" id="CHEBI:32364"/>
    </ligand>
</feature>
<feature type="binding site" evidence="4">
    <location>
        <position position="123"/>
    </location>
    <ligand>
        <name>3-dehydroquinate</name>
        <dbReference type="ChEBI" id="CHEBI:32364"/>
    </ligand>
</feature>
<comment type="catalytic activity">
    <reaction evidence="1 4">
        <text>3-dehydroquinate = 3-dehydroshikimate + H2O</text>
        <dbReference type="Rhea" id="RHEA:21096"/>
        <dbReference type="ChEBI" id="CHEBI:15377"/>
        <dbReference type="ChEBI" id="CHEBI:16630"/>
        <dbReference type="ChEBI" id="CHEBI:32364"/>
        <dbReference type="EC" id="4.2.1.10"/>
    </reaction>
</comment>
<keyword evidence="7" id="KW-1185">Reference proteome</keyword>
<dbReference type="OrthoDB" id="9813659at2"/>
<dbReference type="EC" id="4.2.1.10" evidence="4"/>
<dbReference type="EMBL" id="FNKP01000003">
    <property type="protein sequence ID" value="SDR52574.1"/>
    <property type="molecule type" value="Genomic_DNA"/>
</dbReference>
<dbReference type="PANTHER" id="PTHR43699:SF1">
    <property type="entry name" value="3-DEHYDROQUINATE DEHYDRATASE"/>
    <property type="match status" value="1"/>
</dbReference>
<name>A0A1H1JRC3_9BURK</name>
<organism evidence="6 7">
    <name type="scientific">Paraburkholderia fungorum</name>
    <dbReference type="NCBI Taxonomy" id="134537"/>
    <lineage>
        <taxon>Bacteria</taxon>
        <taxon>Pseudomonadati</taxon>
        <taxon>Pseudomonadota</taxon>
        <taxon>Betaproteobacteria</taxon>
        <taxon>Burkholderiales</taxon>
        <taxon>Burkholderiaceae</taxon>
        <taxon>Paraburkholderia</taxon>
    </lineage>
</organism>